<proteinExistence type="predicted"/>
<dbReference type="InterPro" id="IPR007554">
    <property type="entry name" value="Glycerophosphate_synth"/>
</dbReference>
<gene>
    <name evidence="1" type="ORF">H0A75_02800</name>
</gene>
<dbReference type="GO" id="GO:0047355">
    <property type="term" value="F:CDP-glycerol glycerophosphotransferase activity"/>
    <property type="evidence" value="ECO:0007669"/>
    <property type="project" value="InterPro"/>
</dbReference>
<dbReference type="InterPro" id="IPR043149">
    <property type="entry name" value="TagF_N"/>
</dbReference>
<keyword evidence="1" id="KW-0808">Transferase</keyword>
<name>A0A7Z0MN28_9GAMM</name>
<dbReference type="Gene3D" id="3.40.50.11820">
    <property type="match status" value="1"/>
</dbReference>
<comment type="caution">
    <text evidence="1">The sequence shown here is derived from an EMBL/GenBank/DDBJ whole genome shotgun (WGS) entry which is preliminary data.</text>
</comment>
<accession>A0A7Z0MN28</accession>
<dbReference type="AlphaFoldDB" id="A0A7Z0MN28"/>
<evidence type="ECO:0000313" key="2">
    <source>
        <dbReference type="Proteomes" id="UP000537890"/>
    </source>
</evidence>
<evidence type="ECO:0000313" key="1">
    <source>
        <dbReference type="EMBL" id="NYT46725.1"/>
    </source>
</evidence>
<sequence>MASFYKLIKSTIIAESARLCYFLSKPFFKKNIWIISETESQAQDNGYALFCWIEANTSGIDVFYVVDKHSPDIDKFKNRNNLLAVGSFKLIFYMYHANRIISTHGLWMVPDELGILKKLTRKTLKAKKVMLNHGVIFIKNGIKYYHKSIFPLNDLWCAVSAREKYLLQNEYGYSDKDIVITGLPRFDFLADSSDQLFLAKYDLICSSYPTIRVWSDHHFNLERIDFID</sequence>
<reference evidence="1 2" key="1">
    <citation type="submission" date="2020-05" db="EMBL/GenBank/DDBJ databases">
        <title>Horizontal transmission and recombination maintain forever young bacterial symbiont genomes.</title>
        <authorList>
            <person name="Russell S.L."/>
            <person name="Pepper-Tunick E."/>
            <person name="Svedberg J."/>
            <person name="Byrne A."/>
            <person name="Ruelas Castillo J."/>
            <person name="Vollmers C."/>
            <person name="Beinart R.A."/>
            <person name="Corbett-Detig R."/>
        </authorList>
    </citation>
    <scope>NUCLEOTIDE SEQUENCE [LARGE SCALE GENOMIC DNA]</scope>
    <source>
        <strain evidence="1">4727-3</strain>
    </source>
</reference>
<dbReference type="GO" id="GO:0016020">
    <property type="term" value="C:membrane"/>
    <property type="evidence" value="ECO:0007669"/>
    <property type="project" value="InterPro"/>
</dbReference>
<dbReference type="EMBL" id="JACCHS010000033">
    <property type="protein sequence ID" value="NYT46725.1"/>
    <property type="molecule type" value="Genomic_DNA"/>
</dbReference>
<dbReference type="Proteomes" id="UP000537890">
    <property type="component" value="Unassembled WGS sequence"/>
</dbReference>
<protein>
    <submittedName>
        <fullName evidence="1">CDP-glycerol glycerophosphotransferase family protein</fullName>
    </submittedName>
</protein>
<dbReference type="Pfam" id="PF04464">
    <property type="entry name" value="Glyphos_transf"/>
    <property type="match status" value="1"/>
</dbReference>
<organism evidence="1 2">
    <name type="scientific">Candidatus Methanofishera endochildressiae</name>
    <dbReference type="NCBI Taxonomy" id="2738884"/>
    <lineage>
        <taxon>Bacteria</taxon>
        <taxon>Pseudomonadati</taxon>
        <taxon>Pseudomonadota</taxon>
        <taxon>Gammaproteobacteria</taxon>
        <taxon>Candidatus Methanofishera</taxon>
    </lineage>
</organism>